<keyword evidence="3 5" id="KW-0378">Hydrolase</keyword>
<keyword evidence="7" id="KW-1185">Reference proteome</keyword>
<dbReference type="EMBL" id="JBFXLU010000090">
    <property type="protein sequence ID" value="KAL2843344.1"/>
    <property type="molecule type" value="Genomic_DNA"/>
</dbReference>
<dbReference type="InterPro" id="IPR023296">
    <property type="entry name" value="Glyco_hydro_beta-prop_sf"/>
</dbReference>
<evidence type="ECO:0000313" key="6">
    <source>
        <dbReference type="EMBL" id="KAL2843344.1"/>
    </source>
</evidence>
<evidence type="ECO:0000313" key="7">
    <source>
        <dbReference type="Proteomes" id="UP001610446"/>
    </source>
</evidence>
<dbReference type="InterPro" id="IPR006710">
    <property type="entry name" value="Glyco_hydro_43"/>
</dbReference>
<name>A0ABR4JUT0_9EURO</name>
<evidence type="ECO:0000256" key="3">
    <source>
        <dbReference type="ARBA" id="ARBA00022801"/>
    </source>
</evidence>
<keyword evidence="4 5" id="KW-0326">Glycosidase</keyword>
<evidence type="ECO:0000256" key="5">
    <source>
        <dbReference type="RuleBase" id="RU361187"/>
    </source>
</evidence>
<evidence type="ECO:0000256" key="1">
    <source>
        <dbReference type="ARBA" id="ARBA00009865"/>
    </source>
</evidence>
<protein>
    <submittedName>
        <fullName evidence="6">Glycosyl hydrolase</fullName>
    </submittedName>
</protein>
<keyword evidence="2" id="KW-0732">Signal</keyword>
<dbReference type="Proteomes" id="UP001610446">
    <property type="component" value="Unassembled WGS sequence"/>
</dbReference>
<gene>
    <name evidence="6" type="ORF">BJY01DRAFT_248632</name>
</gene>
<dbReference type="GO" id="GO:0016787">
    <property type="term" value="F:hydrolase activity"/>
    <property type="evidence" value="ECO:0007669"/>
    <property type="project" value="UniProtKB-KW"/>
</dbReference>
<dbReference type="Gene3D" id="2.115.10.20">
    <property type="entry name" value="Glycosyl hydrolase domain, family 43"/>
    <property type="match status" value="1"/>
</dbReference>
<dbReference type="CDD" id="cd18821">
    <property type="entry name" value="GH43_Pc3Gal43A-like"/>
    <property type="match status" value="1"/>
</dbReference>
<dbReference type="PANTHER" id="PTHR22925">
    <property type="entry name" value="GLYCOSYL HYDROLASE 43 FAMILY MEMBER"/>
    <property type="match status" value="1"/>
</dbReference>
<evidence type="ECO:0000256" key="4">
    <source>
        <dbReference type="ARBA" id="ARBA00023295"/>
    </source>
</evidence>
<sequence length="419" mass="46245">MSSTTALQIFPGATWTSSDGRHIQAHGGGIIKVGSVFYWHGEDKTHGTGFRNINCYSSTDLVQWHYEGTSLTQQQSGDLGPDRIVERPKVVYNKHSDKYVMYLHIDVFDYHEGKVGLATCDTVNGNYEYHGSFHPLGYESRDMGVFIDDDYKGYLLCEDRPNGIHIFELSDDYLSIVKQVHLFPEHLESPAMIKRDGLYYLFASGLTFWFANDNLYTTSTSLAGPWAEWRMFAKPASATYSSQVTFVLPIGSSALYMGDRWQYPGLPCSTYVWLPLKFDGVDVKMDNAQSFALDISTGESIIPASPRLYKPHSSAAQEAAASDIIASFVFDTSEDADATTVGLQYTIAGEDEKVALVSMDDSEANQLVAFLGNASPQKQAISAFHWREALAKGKHCLRVVGVGDRSDGLEVKGAVIPGA</sequence>
<comment type="caution">
    <text evidence="6">The sequence shown here is derived from an EMBL/GenBank/DDBJ whole genome shotgun (WGS) entry which is preliminary data.</text>
</comment>
<dbReference type="PANTHER" id="PTHR22925:SF3">
    <property type="entry name" value="GLYCOSYL HYDROLASE FAMILY PROTEIN 43"/>
    <property type="match status" value="1"/>
</dbReference>
<proteinExistence type="inferred from homology"/>
<evidence type="ECO:0000256" key="2">
    <source>
        <dbReference type="ARBA" id="ARBA00022729"/>
    </source>
</evidence>
<dbReference type="Pfam" id="PF04616">
    <property type="entry name" value="Glyco_hydro_43"/>
    <property type="match status" value="1"/>
</dbReference>
<reference evidence="6 7" key="1">
    <citation type="submission" date="2024-07" db="EMBL/GenBank/DDBJ databases">
        <title>Section-level genome sequencing and comparative genomics of Aspergillus sections Usti and Cavernicolus.</title>
        <authorList>
            <consortium name="Lawrence Berkeley National Laboratory"/>
            <person name="Nybo J.L."/>
            <person name="Vesth T.C."/>
            <person name="Theobald S."/>
            <person name="Frisvad J.C."/>
            <person name="Larsen T.O."/>
            <person name="Kjaerboelling I."/>
            <person name="Rothschild-Mancinelli K."/>
            <person name="Lyhne E.K."/>
            <person name="Kogle M.E."/>
            <person name="Barry K."/>
            <person name="Clum A."/>
            <person name="Na H."/>
            <person name="Ledsgaard L."/>
            <person name="Lin J."/>
            <person name="Lipzen A."/>
            <person name="Kuo A."/>
            <person name="Riley R."/>
            <person name="Mondo S."/>
            <person name="Labutti K."/>
            <person name="Haridas S."/>
            <person name="Pangalinan J."/>
            <person name="Salamov A.A."/>
            <person name="Simmons B.A."/>
            <person name="Magnuson J.K."/>
            <person name="Chen J."/>
            <person name="Drula E."/>
            <person name="Henrissat B."/>
            <person name="Wiebenga A."/>
            <person name="Lubbers R.J."/>
            <person name="Gomes A.C."/>
            <person name="Makela M.R."/>
            <person name="Stajich J."/>
            <person name="Grigoriev I.V."/>
            <person name="Mortensen U.H."/>
            <person name="De Vries R.P."/>
            <person name="Baker S.E."/>
            <person name="Andersen M.R."/>
        </authorList>
    </citation>
    <scope>NUCLEOTIDE SEQUENCE [LARGE SCALE GENOMIC DNA]</scope>
    <source>
        <strain evidence="6 7">CBS 123904</strain>
    </source>
</reference>
<comment type="similarity">
    <text evidence="1 5">Belongs to the glycosyl hydrolase 43 family.</text>
</comment>
<organism evidence="6 7">
    <name type="scientific">Aspergillus pseudoustus</name>
    <dbReference type="NCBI Taxonomy" id="1810923"/>
    <lineage>
        <taxon>Eukaryota</taxon>
        <taxon>Fungi</taxon>
        <taxon>Dikarya</taxon>
        <taxon>Ascomycota</taxon>
        <taxon>Pezizomycotina</taxon>
        <taxon>Eurotiomycetes</taxon>
        <taxon>Eurotiomycetidae</taxon>
        <taxon>Eurotiales</taxon>
        <taxon>Aspergillaceae</taxon>
        <taxon>Aspergillus</taxon>
        <taxon>Aspergillus subgen. Nidulantes</taxon>
    </lineage>
</organism>
<accession>A0ABR4JUT0</accession>
<dbReference type="SUPFAM" id="SSF75005">
    <property type="entry name" value="Arabinanase/levansucrase/invertase"/>
    <property type="match status" value="1"/>
</dbReference>